<gene>
    <name evidence="1" type="ORF">ACFO3N_08950</name>
</gene>
<dbReference type="Proteomes" id="UP001596003">
    <property type="component" value="Unassembled WGS sequence"/>
</dbReference>
<dbReference type="RefSeq" id="WP_379797005.1">
    <property type="nucleotide sequence ID" value="NZ_JBHSFY010000004.1"/>
</dbReference>
<reference evidence="2" key="1">
    <citation type="journal article" date="2019" name="Int. J. Syst. Evol. Microbiol.">
        <title>The Global Catalogue of Microorganisms (GCM) 10K type strain sequencing project: providing services to taxonomists for standard genome sequencing and annotation.</title>
        <authorList>
            <consortium name="The Broad Institute Genomics Platform"/>
            <consortium name="The Broad Institute Genome Sequencing Center for Infectious Disease"/>
            <person name="Wu L."/>
            <person name="Ma J."/>
        </authorList>
    </citation>
    <scope>NUCLEOTIDE SEQUENCE [LARGE SCALE GENOMIC DNA]</scope>
    <source>
        <strain evidence="2">NBRC 103627</strain>
    </source>
</reference>
<proteinExistence type="predicted"/>
<sequence length="128" mass="14971">MIEITVKGIKKFIGHNEIALTSTHHKLSLPVIKRMYKKMVNGIKFDDIKIFENLVIDGHHRYISSLLAEIEIGKIKSLKSSATKEYKWNDIEFDENDWDTDSKIQYLNERDAEYNQIDIETINDIVSE</sequence>
<evidence type="ECO:0000313" key="2">
    <source>
        <dbReference type="Proteomes" id="UP001596003"/>
    </source>
</evidence>
<dbReference type="EMBL" id="JBHSFY010000004">
    <property type="protein sequence ID" value="MFC4477190.1"/>
    <property type="molecule type" value="Genomic_DNA"/>
</dbReference>
<evidence type="ECO:0000313" key="1">
    <source>
        <dbReference type="EMBL" id="MFC4477190.1"/>
    </source>
</evidence>
<name>A0ABV8ZDJ9_9FLAO</name>
<protein>
    <recommendedName>
        <fullName evidence="3">ParB/Sulfiredoxin domain-containing protein</fullName>
    </recommendedName>
</protein>
<accession>A0ABV8ZDJ9</accession>
<keyword evidence="2" id="KW-1185">Reference proteome</keyword>
<evidence type="ECO:0008006" key="3">
    <source>
        <dbReference type="Google" id="ProtNLM"/>
    </source>
</evidence>
<comment type="caution">
    <text evidence="1">The sequence shown here is derived from an EMBL/GenBank/DDBJ whole genome shotgun (WGS) entry which is preliminary data.</text>
</comment>
<organism evidence="1 2">
    <name type="scientific">Flavobacterium chungangensis</name>
    <dbReference type="NCBI Taxonomy" id="2708132"/>
    <lineage>
        <taxon>Bacteria</taxon>
        <taxon>Pseudomonadati</taxon>
        <taxon>Bacteroidota</taxon>
        <taxon>Flavobacteriia</taxon>
        <taxon>Flavobacteriales</taxon>
        <taxon>Flavobacteriaceae</taxon>
        <taxon>Flavobacterium</taxon>
    </lineage>
</organism>